<comment type="similarity">
    <text evidence="4">Belongs to the flavoredoxin family.</text>
</comment>
<dbReference type="PANTHER" id="PTHR33798">
    <property type="entry name" value="FLAVOPROTEIN OXYGENASE"/>
    <property type="match status" value="1"/>
</dbReference>
<dbReference type="SUPFAM" id="SSF50475">
    <property type="entry name" value="FMN-binding split barrel"/>
    <property type="match status" value="1"/>
</dbReference>
<dbReference type="Gene3D" id="2.30.110.10">
    <property type="entry name" value="Electron Transport, Fmn-binding Protein, Chain A"/>
    <property type="match status" value="1"/>
</dbReference>
<evidence type="ECO:0000256" key="4">
    <source>
        <dbReference type="ARBA" id="ARBA00038054"/>
    </source>
</evidence>
<evidence type="ECO:0000256" key="2">
    <source>
        <dbReference type="ARBA" id="ARBA00022630"/>
    </source>
</evidence>
<evidence type="ECO:0000256" key="3">
    <source>
        <dbReference type="ARBA" id="ARBA00022643"/>
    </source>
</evidence>
<evidence type="ECO:0000313" key="6">
    <source>
        <dbReference type="EMBL" id="UWP60125.1"/>
    </source>
</evidence>
<feature type="domain" description="Flavin reductase like" evidence="5">
    <location>
        <begin position="48"/>
        <end position="184"/>
    </location>
</feature>
<sequence>MKKQKYFDITEIYADIEAKDKFDMGDILTKYEDYGFSHRWIQPPVACYFVNTLDAHGNVNVAPISMGTAMWGEPSDCAWYYCFDVHNRRQTRRNLDINQECVISYYPFELMQESWITGMPIPHGISELDVAKLTPFESKKVAPPCIMECVSNLEVKILDRYPLSNNTLYIGKVVGCHVQKDLLERDMKIEDEPGLAGADLVYECSITGDTPRLNYGRLKMKKRHRTDDNLGDKKRWIGNFSTWMESEEERGRISKKEHEKLLELNKLWLMNPDPVKNKAVKDELTDMLRDVCWRKVD</sequence>
<gene>
    <name evidence="6" type="ORF">NQ502_03440</name>
</gene>
<protein>
    <submittedName>
        <fullName evidence="6">Flavin reductase</fullName>
    </submittedName>
</protein>
<dbReference type="Pfam" id="PF01613">
    <property type="entry name" value="Flavin_Reduct"/>
    <property type="match status" value="1"/>
</dbReference>
<evidence type="ECO:0000256" key="1">
    <source>
        <dbReference type="ARBA" id="ARBA00001917"/>
    </source>
</evidence>
<dbReference type="PANTHER" id="PTHR33798:SF5">
    <property type="entry name" value="FLAVIN REDUCTASE LIKE DOMAIN-CONTAINING PROTEIN"/>
    <property type="match status" value="1"/>
</dbReference>
<organism evidence="6 7">
    <name type="scientific">Ruminococcus gauvreauii</name>
    <dbReference type="NCBI Taxonomy" id="438033"/>
    <lineage>
        <taxon>Bacteria</taxon>
        <taxon>Bacillati</taxon>
        <taxon>Bacillota</taxon>
        <taxon>Clostridia</taxon>
        <taxon>Eubacteriales</taxon>
        <taxon>Oscillospiraceae</taxon>
        <taxon>Ruminococcus</taxon>
    </lineage>
</organism>
<dbReference type="EMBL" id="CP102290">
    <property type="protein sequence ID" value="UWP60125.1"/>
    <property type="molecule type" value="Genomic_DNA"/>
</dbReference>
<name>A0ABY5VJP6_9FIRM</name>
<dbReference type="RefSeq" id="WP_028530012.1">
    <property type="nucleotide sequence ID" value="NZ_CABLBR010000039.1"/>
</dbReference>
<keyword evidence="3" id="KW-0288">FMN</keyword>
<dbReference type="InterPro" id="IPR012349">
    <property type="entry name" value="Split_barrel_FMN-bd"/>
</dbReference>
<evidence type="ECO:0000313" key="7">
    <source>
        <dbReference type="Proteomes" id="UP001060164"/>
    </source>
</evidence>
<evidence type="ECO:0000259" key="5">
    <source>
        <dbReference type="Pfam" id="PF01613"/>
    </source>
</evidence>
<keyword evidence="7" id="KW-1185">Reference proteome</keyword>
<accession>A0ABY5VJP6</accession>
<comment type="cofactor">
    <cofactor evidence="1">
        <name>FMN</name>
        <dbReference type="ChEBI" id="CHEBI:58210"/>
    </cofactor>
</comment>
<reference evidence="6" key="1">
    <citation type="journal article" date="2022" name="Cell">
        <title>Design, construction, and in vivo augmentation of a complex gut microbiome.</title>
        <authorList>
            <person name="Cheng A.G."/>
            <person name="Ho P.Y."/>
            <person name="Aranda-Diaz A."/>
            <person name="Jain S."/>
            <person name="Yu F.B."/>
            <person name="Meng X."/>
            <person name="Wang M."/>
            <person name="Iakiviak M."/>
            <person name="Nagashima K."/>
            <person name="Zhao A."/>
            <person name="Murugkar P."/>
            <person name="Patil A."/>
            <person name="Atabakhsh K."/>
            <person name="Weakley A."/>
            <person name="Yan J."/>
            <person name="Brumbaugh A.R."/>
            <person name="Higginbottom S."/>
            <person name="Dimas A."/>
            <person name="Shiver A.L."/>
            <person name="Deutschbauer A."/>
            <person name="Neff N."/>
            <person name="Sonnenburg J.L."/>
            <person name="Huang K.C."/>
            <person name="Fischbach M.A."/>
        </authorList>
    </citation>
    <scope>NUCLEOTIDE SEQUENCE</scope>
    <source>
        <strain evidence="6">DSM 19829</strain>
    </source>
</reference>
<dbReference type="InterPro" id="IPR002563">
    <property type="entry name" value="Flavin_Rdtase-like_dom"/>
</dbReference>
<proteinExistence type="inferred from homology"/>
<dbReference type="Proteomes" id="UP001060164">
    <property type="component" value="Chromosome"/>
</dbReference>
<keyword evidence="2" id="KW-0285">Flavoprotein</keyword>